<evidence type="ECO:0000313" key="2">
    <source>
        <dbReference type="EMBL" id="VDP07799.1"/>
    </source>
</evidence>
<dbReference type="AlphaFoldDB" id="A0A183MCB2"/>
<evidence type="ECO:0000256" key="1">
    <source>
        <dbReference type="SAM" id="MobiDB-lite"/>
    </source>
</evidence>
<accession>A0A183MCB2</accession>
<name>A0A183MCB2_9TREM</name>
<organism evidence="2 3">
    <name type="scientific">Schistosoma margrebowiei</name>
    <dbReference type="NCBI Taxonomy" id="48269"/>
    <lineage>
        <taxon>Eukaryota</taxon>
        <taxon>Metazoa</taxon>
        <taxon>Spiralia</taxon>
        <taxon>Lophotrochozoa</taxon>
        <taxon>Platyhelminthes</taxon>
        <taxon>Trematoda</taxon>
        <taxon>Digenea</taxon>
        <taxon>Strigeidida</taxon>
        <taxon>Schistosomatoidea</taxon>
        <taxon>Schistosomatidae</taxon>
        <taxon>Schistosoma</taxon>
    </lineage>
</organism>
<feature type="compositionally biased region" description="Basic and acidic residues" evidence="1">
    <location>
        <begin position="1"/>
        <end position="37"/>
    </location>
</feature>
<reference evidence="2 3" key="1">
    <citation type="submission" date="2018-11" db="EMBL/GenBank/DDBJ databases">
        <authorList>
            <consortium name="Pathogen Informatics"/>
        </authorList>
    </citation>
    <scope>NUCLEOTIDE SEQUENCE [LARGE SCALE GENOMIC DNA]</scope>
    <source>
        <strain evidence="2 3">Zambia</strain>
    </source>
</reference>
<feature type="region of interest" description="Disordered" evidence="1">
    <location>
        <begin position="1"/>
        <end position="55"/>
    </location>
</feature>
<keyword evidence="3" id="KW-1185">Reference proteome</keyword>
<dbReference type="EMBL" id="UZAI01010814">
    <property type="protein sequence ID" value="VDP07799.1"/>
    <property type="molecule type" value="Genomic_DNA"/>
</dbReference>
<proteinExistence type="predicted"/>
<dbReference type="Proteomes" id="UP000277204">
    <property type="component" value="Unassembled WGS sequence"/>
</dbReference>
<protein>
    <submittedName>
        <fullName evidence="2">Uncharacterized protein</fullName>
    </submittedName>
</protein>
<sequence>MASSMPKEKSKMKEHITPVNGDRHEKNEQDGIRKEDPGQSGLENAAPLGVTGVSK</sequence>
<gene>
    <name evidence="2" type="ORF">SMRZ_LOCUS13687</name>
</gene>
<evidence type="ECO:0000313" key="3">
    <source>
        <dbReference type="Proteomes" id="UP000277204"/>
    </source>
</evidence>